<dbReference type="EMBL" id="CAJNOC010000299">
    <property type="protein sequence ID" value="CAF0741287.1"/>
    <property type="molecule type" value="Genomic_DNA"/>
</dbReference>
<dbReference type="InterPro" id="IPR045860">
    <property type="entry name" value="Snake_toxin-like_sf"/>
</dbReference>
<keyword evidence="1" id="KW-0732">Signal</keyword>
<dbReference type="Proteomes" id="UP000663879">
    <property type="component" value="Unassembled WGS sequence"/>
</dbReference>
<comment type="caution">
    <text evidence="2">The sequence shown here is derived from an EMBL/GenBank/DDBJ whole genome shotgun (WGS) entry which is preliminary data.</text>
</comment>
<feature type="chain" id="PRO_5032896916" evidence="1">
    <location>
        <begin position="21"/>
        <end position="162"/>
    </location>
</feature>
<dbReference type="AlphaFoldDB" id="A0A813NKV6"/>
<organism evidence="2 3">
    <name type="scientific">Brachionus calyciflorus</name>
    <dbReference type="NCBI Taxonomy" id="104777"/>
    <lineage>
        <taxon>Eukaryota</taxon>
        <taxon>Metazoa</taxon>
        <taxon>Spiralia</taxon>
        <taxon>Gnathifera</taxon>
        <taxon>Rotifera</taxon>
        <taxon>Eurotatoria</taxon>
        <taxon>Monogononta</taxon>
        <taxon>Pseudotrocha</taxon>
        <taxon>Ploima</taxon>
        <taxon>Brachionidae</taxon>
        <taxon>Brachionus</taxon>
    </lineage>
</organism>
<sequence length="162" mass="18121">MKYLELVTLVLFNKVFVSNAIQCYFCSNCIKSDSINSTVKECLAEESNCYVAELSVLGTIEQNCASEISFLFADTYLQPAQVCSNSLCNVYNPKKLSTTKKPEITIITTTTTSLSKSTTESISLEDTDFENNSSQSYHFNNKSLIRTNKETSNILNEKNDNN</sequence>
<reference evidence="2" key="1">
    <citation type="submission" date="2021-02" db="EMBL/GenBank/DDBJ databases">
        <authorList>
            <person name="Nowell W R."/>
        </authorList>
    </citation>
    <scope>NUCLEOTIDE SEQUENCE</scope>
    <source>
        <strain evidence="2">Ploen Becks lab</strain>
    </source>
</reference>
<dbReference type="OrthoDB" id="10485821at2759"/>
<dbReference type="SUPFAM" id="SSF57302">
    <property type="entry name" value="Snake toxin-like"/>
    <property type="match status" value="1"/>
</dbReference>
<feature type="signal peptide" evidence="1">
    <location>
        <begin position="1"/>
        <end position="20"/>
    </location>
</feature>
<evidence type="ECO:0000313" key="3">
    <source>
        <dbReference type="Proteomes" id="UP000663879"/>
    </source>
</evidence>
<name>A0A813NKV6_9BILA</name>
<protein>
    <submittedName>
        <fullName evidence="2">Uncharacterized protein</fullName>
    </submittedName>
</protein>
<accession>A0A813NKV6</accession>
<evidence type="ECO:0000313" key="2">
    <source>
        <dbReference type="EMBL" id="CAF0741287.1"/>
    </source>
</evidence>
<gene>
    <name evidence="2" type="ORF">OXX778_LOCUS3406</name>
</gene>
<proteinExistence type="predicted"/>
<evidence type="ECO:0000256" key="1">
    <source>
        <dbReference type="SAM" id="SignalP"/>
    </source>
</evidence>
<keyword evidence="3" id="KW-1185">Reference proteome</keyword>